<keyword evidence="1" id="KW-0812">Transmembrane</keyword>
<feature type="transmembrane region" description="Helical" evidence="1">
    <location>
        <begin position="27"/>
        <end position="45"/>
    </location>
</feature>
<proteinExistence type="predicted"/>
<feature type="transmembrane region" description="Helical" evidence="1">
    <location>
        <begin position="75"/>
        <end position="93"/>
    </location>
</feature>
<evidence type="ECO:0000313" key="3">
    <source>
        <dbReference type="Proteomes" id="UP001560267"/>
    </source>
</evidence>
<comment type="caution">
    <text evidence="2">The sequence shown here is derived from an EMBL/GenBank/DDBJ whole genome shotgun (WGS) entry which is preliminary data.</text>
</comment>
<reference evidence="2 3" key="1">
    <citation type="submission" date="2024-07" db="EMBL/GenBank/DDBJ databases">
        <title>Draft Genome Sequence of Ferrimicrobium acidiphilum Strain YE2023, Isolated from a Pulp of Bioleach Reactor.</title>
        <authorList>
            <person name="Elkina Y.A."/>
            <person name="Bulaeva A.G."/>
            <person name="Beletsky A.V."/>
            <person name="Mardanov A.V."/>
        </authorList>
    </citation>
    <scope>NUCLEOTIDE SEQUENCE [LARGE SCALE GENOMIC DNA]</scope>
    <source>
        <strain evidence="2 3">YE2023</strain>
    </source>
</reference>
<dbReference type="Proteomes" id="UP001560267">
    <property type="component" value="Unassembled WGS sequence"/>
</dbReference>
<evidence type="ECO:0000256" key="1">
    <source>
        <dbReference type="SAM" id="Phobius"/>
    </source>
</evidence>
<dbReference type="EMBL" id="JBFSHR010000042">
    <property type="protein sequence ID" value="MEX6430234.1"/>
    <property type="molecule type" value="Genomic_DNA"/>
</dbReference>
<organism evidence="2 3">
    <name type="scientific">Ferrimicrobium acidiphilum</name>
    <dbReference type="NCBI Taxonomy" id="121039"/>
    <lineage>
        <taxon>Bacteria</taxon>
        <taxon>Bacillati</taxon>
        <taxon>Actinomycetota</taxon>
        <taxon>Acidimicrobiia</taxon>
        <taxon>Acidimicrobiales</taxon>
        <taxon>Acidimicrobiaceae</taxon>
        <taxon>Ferrimicrobium</taxon>
    </lineage>
</organism>
<name>A0ABV3Y3V1_9ACTN</name>
<feature type="transmembrane region" description="Helical" evidence="1">
    <location>
        <begin position="100"/>
        <end position="120"/>
    </location>
</feature>
<protein>
    <submittedName>
        <fullName evidence="2">Uncharacterized protein</fullName>
    </submittedName>
</protein>
<keyword evidence="1" id="KW-1133">Transmembrane helix</keyword>
<keyword evidence="3" id="KW-1185">Reference proteome</keyword>
<accession>A0ABV3Y3V1</accession>
<gene>
    <name evidence="2" type="ORF">AB6A68_10380</name>
</gene>
<sequence>MRLVPLILLELTCIIIGLAFFGPSLEALCVASSLSLIVLIVLMALKDVNGHFLVLDAWFIDPADSVYFRLFPAPYWFQFIAGAAVAFIFRWAVGIHGMSVLAKVGMVCSTLMLFVNIGILRLHVKMKRP</sequence>
<keyword evidence="1" id="KW-0472">Membrane</keyword>
<dbReference type="RefSeq" id="WP_298447315.1">
    <property type="nucleotide sequence ID" value="NZ_JBFSHR010000042.1"/>
</dbReference>
<evidence type="ECO:0000313" key="2">
    <source>
        <dbReference type="EMBL" id="MEX6430234.1"/>
    </source>
</evidence>
<feature type="transmembrane region" description="Helical" evidence="1">
    <location>
        <begin position="6"/>
        <end position="22"/>
    </location>
</feature>